<keyword evidence="3" id="KW-1185">Reference proteome</keyword>
<sequence>MPGASSLLAAHDQTRPTRSMEAPGFEGPGMDCGTADNRGRRKSTARPTSSVCGAVNISTKRRIQYDGELNLQLSDWYHESSHTQMTTLSSKPFRWIGEL</sequence>
<proteinExistence type="predicted"/>
<dbReference type="Gene3D" id="2.60.40.420">
    <property type="entry name" value="Cupredoxins - blue copper proteins"/>
    <property type="match status" value="1"/>
</dbReference>
<dbReference type="Proteomes" id="UP000275267">
    <property type="component" value="Unassembled WGS sequence"/>
</dbReference>
<name>A0A3L6S1H9_PANMI</name>
<evidence type="ECO:0000313" key="3">
    <source>
        <dbReference type="Proteomes" id="UP000275267"/>
    </source>
</evidence>
<dbReference type="STRING" id="4540.A0A3L6S1H9"/>
<protein>
    <submittedName>
        <fullName evidence="2">L-ascorbate oxidase</fullName>
    </submittedName>
</protein>
<accession>A0A3L6S1H9</accession>
<feature type="region of interest" description="Disordered" evidence="1">
    <location>
        <begin position="1"/>
        <end position="50"/>
    </location>
</feature>
<dbReference type="AlphaFoldDB" id="A0A3L6S1H9"/>
<evidence type="ECO:0000313" key="2">
    <source>
        <dbReference type="EMBL" id="RLN12810.1"/>
    </source>
</evidence>
<reference evidence="3" key="1">
    <citation type="journal article" date="2019" name="Nat. Commun.">
        <title>The genome of broomcorn millet.</title>
        <authorList>
            <person name="Zou C."/>
            <person name="Miki D."/>
            <person name="Li D."/>
            <person name="Tang Q."/>
            <person name="Xiao L."/>
            <person name="Rajput S."/>
            <person name="Deng P."/>
            <person name="Jia W."/>
            <person name="Huang R."/>
            <person name="Zhang M."/>
            <person name="Sun Y."/>
            <person name="Hu J."/>
            <person name="Fu X."/>
            <person name="Schnable P.S."/>
            <person name="Li F."/>
            <person name="Zhang H."/>
            <person name="Feng B."/>
            <person name="Zhu X."/>
            <person name="Liu R."/>
            <person name="Schnable J.C."/>
            <person name="Zhu J.-K."/>
            <person name="Zhang H."/>
        </authorList>
    </citation>
    <scope>NUCLEOTIDE SEQUENCE [LARGE SCALE GENOMIC DNA]</scope>
</reference>
<organism evidence="2 3">
    <name type="scientific">Panicum miliaceum</name>
    <name type="common">Proso millet</name>
    <name type="synonym">Broomcorn millet</name>
    <dbReference type="NCBI Taxonomy" id="4540"/>
    <lineage>
        <taxon>Eukaryota</taxon>
        <taxon>Viridiplantae</taxon>
        <taxon>Streptophyta</taxon>
        <taxon>Embryophyta</taxon>
        <taxon>Tracheophyta</taxon>
        <taxon>Spermatophyta</taxon>
        <taxon>Magnoliopsida</taxon>
        <taxon>Liliopsida</taxon>
        <taxon>Poales</taxon>
        <taxon>Poaceae</taxon>
        <taxon>PACMAD clade</taxon>
        <taxon>Panicoideae</taxon>
        <taxon>Panicodae</taxon>
        <taxon>Paniceae</taxon>
        <taxon>Panicinae</taxon>
        <taxon>Panicum</taxon>
        <taxon>Panicum sect. Panicum</taxon>
    </lineage>
</organism>
<dbReference type="EMBL" id="PQIB02000006">
    <property type="protein sequence ID" value="RLN12810.1"/>
    <property type="molecule type" value="Genomic_DNA"/>
</dbReference>
<evidence type="ECO:0000256" key="1">
    <source>
        <dbReference type="SAM" id="MobiDB-lite"/>
    </source>
</evidence>
<gene>
    <name evidence="2" type="ORF">C2845_PM09G09920</name>
</gene>
<dbReference type="InterPro" id="IPR008972">
    <property type="entry name" value="Cupredoxin"/>
</dbReference>
<dbReference type="OrthoDB" id="2121828at2759"/>
<comment type="caution">
    <text evidence="2">The sequence shown here is derived from an EMBL/GenBank/DDBJ whole genome shotgun (WGS) entry which is preliminary data.</text>
</comment>